<organism evidence="1">
    <name type="scientific">Oryza punctata</name>
    <name type="common">Red rice</name>
    <dbReference type="NCBI Taxonomy" id="4537"/>
    <lineage>
        <taxon>Eukaryota</taxon>
        <taxon>Viridiplantae</taxon>
        <taxon>Streptophyta</taxon>
        <taxon>Embryophyta</taxon>
        <taxon>Tracheophyta</taxon>
        <taxon>Spermatophyta</taxon>
        <taxon>Magnoliopsida</taxon>
        <taxon>Liliopsida</taxon>
        <taxon>Poales</taxon>
        <taxon>Poaceae</taxon>
        <taxon>BOP clade</taxon>
        <taxon>Oryzoideae</taxon>
        <taxon>Oryzeae</taxon>
        <taxon>Oryzinae</taxon>
        <taxon>Oryza</taxon>
    </lineage>
</organism>
<keyword evidence="2" id="KW-1185">Reference proteome</keyword>
<dbReference type="Proteomes" id="UP000026962">
    <property type="component" value="Chromosome 4"/>
</dbReference>
<evidence type="ECO:0000313" key="1">
    <source>
        <dbReference type="EnsemblPlants" id="OPUNC04G13110.1"/>
    </source>
</evidence>
<accession>A0A0E0KRK6</accession>
<dbReference type="AlphaFoldDB" id="A0A0E0KRK6"/>
<protein>
    <submittedName>
        <fullName evidence="1">Uncharacterized protein</fullName>
    </submittedName>
</protein>
<name>A0A0E0KRK6_ORYPU</name>
<dbReference type="EnsemblPlants" id="OPUNC04G13110.1">
    <property type="protein sequence ID" value="OPUNC04G13110.1"/>
    <property type="gene ID" value="OPUNC04G13110"/>
</dbReference>
<reference evidence="1" key="1">
    <citation type="submission" date="2015-04" db="UniProtKB">
        <authorList>
            <consortium name="EnsemblPlants"/>
        </authorList>
    </citation>
    <scope>IDENTIFICATION</scope>
</reference>
<reference evidence="1" key="2">
    <citation type="submission" date="2018-05" db="EMBL/GenBank/DDBJ databases">
        <title>OpunRS2 (Oryza punctata Reference Sequence Version 2).</title>
        <authorList>
            <person name="Zhang J."/>
            <person name="Kudrna D."/>
            <person name="Lee S."/>
            <person name="Talag J."/>
            <person name="Welchert J."/>
            <person name="Wing R.A."/>
        </authorList>
    </citation>
    <scope>NUCLEOTIDE SEQUENCE [LARGE SCALE GENOMIC DNA]</scope>
</reference>
<proteinExistence type="predicted"/>
<dbReference type="Gramene" id="OPUNC04G13110.1">
    <property type="protein sequence ID" value="OPUNC04G13110.1"/>
    <property type="gene ID" value="OPUNC04G13110"/>
</dbReference>
<sequence>MLRVSQRWWDEEDGRIWLLQVQIWRVLRLGCGWAPGGGDDDEAARRCSGDLCGPPVALSVRLSRSVESGHCARDSKVKALFRLWVLATATPSGVVHLFEGVAIGALVQLHIKGPGENLRFVTIGRCRRSVGVTFLKASF</sequence>
<evidence type="ECO:0000313" key="2">
    <source>
        <dbReference type="Proteomes" id="UP000026962"/>
    </source>
</evidence>
<dbReference type="HOGENOM" id="CLU_1848354_0_0_1"/>